<keyword evidence="2 12" id="KW-0964">Secreted</keyword>
<dbReference type="InterPro" id="IPR001506">
    <property type="entry name" value="Peptidase_M12A"/>
</dbReference>
<evidence type="ECO:0000256" key="8">
    <source>
        <dbReference type="ARBA" id="ARBA00022833"/>
    </source>
</evidence>
<evidence type="ECO:0000256" key="10">
    <source>
        <dbReference type="ARBA" id="ARBA00023157"/>
    </source>
</evidence>
<evidence type="ECO:0000256" key="5">
    <source>
        <dbReference type="ARBA" id="ARBA00022723"/>
    </source>
</evidence>
<evidence type="ECO:0000256" key="14">
    <source>
        <dbReference type="PROSITE-ProRule" id="PRU01211"/>
    </source>
</evidence>
<comment type="cofactor">
    <cofactor evidence="14 15">
        <name>Zn(2+)</name>
        <dbReference type="ChEBI" id="CHEBI:29105"/>
    </cofactor>
    <text evidence="14 15">Binds 1 zinc ion per subunit.</text>
</comment>
<keyword evidence="11" id="KW-0325">Glycoprotein</keyword>
<dbReference type="GO" id="GO:0006508">
    <property type="term" value="P:proteolysis"/>
    <property type="evidence" value="ECO:0007669"/>
    <property type="project" value="UniProtKB-KW"/>
</dbReference>
<evidence type="ECO:0000256" key="12">
    <source>
        <dbReference type="PIRNR" id="PIRNR036365"/>
    </source>
</evidence>
<dbReference type="OMA" id="WQNLIRT"/>
<feature type="domain" description="CUB" evidence="16">
    <location>
        <begin position="303"/>
        <end position="368"/>
    </location>
</feature>
<keyword evidence="10" id="KW-1015">Disulfide bond</keyword>
<accession>A0A0B2VUY5</accession>
<keyword evidence="6" id="KW-0732">Signal</keyword>
<dbReference type="GO" id="GO:0018996">
    <property type="term" value="P:molting cycle, collagen and cuticulin-based cuticle"/>
    <property type="evidence" value="ECO:0007669"/>
    <property type="project" value="InterPro"/>
</dbReference>
<dbReference type="Gene3D" id="3.40.390.10">
    <property type="entry name" value="Collagenase (Catalytic Domain)"/>
    <property type="match status" value="1"/>
</dbReference>
<proteinExistence type="predicted"/>
<dbReference type="PROSITE" id="PS51864">
    <property type="entry name" value="ASTACIN"/>
    <property type="match status" value="1"/>
</dbReference>
<dbReference type="PANTHER" id="PTHR10127:SF831">
    <property type="entry name" value="ZINC METALLOPROTEINASE NAS-37"/>
    <property type="match status" value="1"/>
</dbReference>
<dbReference type="AlphaFoldDB" id="A0A0B2VUY5"/>
<dbReference type="Pfam" id="PF01400">
    <property type="entry name" value="Astacin"/>
    <property type="match status" value="1"/>
</dbReference>
<dbReference type="GO" id="GO:0008270">
    <property type="term" value="F:zinc ion binding"/>
    <property type="evidence" value="ECO:0007669"/>
    <property type="project" value="UniProtKB-UniRule"/>
</dbReference>
<dbReference type="InterPro" id="IPR000859">
    <property type="entry name" value="CUB_dom"/>
</dbReference>
<dbReference type="InterPro" id="IPR006026">
    <property type="entry name" value="Peptidase_Metallo"/>
</dbReference>
<comment type="subcellular location">
    <subcellularLocation>
        <location evidence="1 12">Secreted</location>
    </subcellularLocation>
</comment>
<dbReference type="PIRSF" id="PIRSF036365">
    <property type="entry name" value="Astacin_nematoda"/>
    <property type="match status" value="1"/>
</dbReference>
<dbReference type="SUPFAM" id="SSF55486">
    <property type="entry name" value="Metalloproteases ('zincins'), catalytic domain"/>
    <property type="match status" value="1"/>
</dbReference>
<organism evidence="18 19">
    <name type="scientific">Toxocara canis</name>
    <name type="common">Canine roundworm</name>
    <dbReference type="NCBI Taxonomy" id="6265"/>
    <lineage>
        <taxon>Eukaryota</taxon>
        <taxon>Metazoa</taxon>
        <taxon>Ecdysozoa</taxon>
        <taxon>Nematoda</taxon>
        <taxon>Chromadorea</taxon>
        <taxon>Rhabditida</taxon>
        <taxon>Spirurina</taxon>
        <taxon>Ascaridomorpha</taxon>
        <taxon>Ascaridoidea</taxon>
        <taxon>Toxocaridae</taxon>
        <taxon>Toxocara</taxon>
    </lineage>
</organism>
<keyword evidence="8 14" id="KW-0862">Zinc</keyword>
<evidence type="ECO:0000256" key="1">
    <source>
        <dbReference type="ARBA" id="ARBA00004613"/>
    </source>
</evidence>
<sequence>MIAYAAGLSEADLDFQSDEIAANSYAEVRVLLDKYYKVIARKHSAYNDYNAKEVSAALKNTSFDDGTEASTNRKQGIGGELFENDILLTLPQAHTLLKEEIIAKHKLAKITSGRGSWFLIILPLSNVTIWQGLIRKALNHVENETCIRFQENKDADDYIQFIRGSGCWSNVGHIGGRQQISIGYGCDAIGIIAHEVLHALGLWHEQSRFDRDQFITLNYDNVYPGTQGNFEKRSELTTDNMGQPYDLGSVMHYGSTAFAIDYSKSTIRTIDNNFQQTIGQRKGISFKDAKMINLRYCSNPSTCGGELSATDNYTTIISPPLERGIRCVWRIKSPVRVQLSFDRIDLPCGVTCLSYVELKFSTEKTSTG</sequence>
<protein>
    <recommendedName>
        <fullName evidence="12">Zinc metalloproteinase</fullName>
    </recommendedName>
</protein>
<evidence type="ECO:0000256" key="7">
    <source>
        <dbReference type="ARBA" id="ARBA00022801"/>
    </source>
</evidence>
<keyword evidence="7 14" id="KW-0378">Hydrolase</keyword>
<feature type="binding site" evidence="14">
    <location>
        <position position="198"/>
    </location>
    <ligand>
        <name>Zn(2+)</name>
        <dbReference type="ChEBI" id="CHEBI:29105"/>
        <note>catalytic</note>
    </ligand>
</feature>
<dbReference type="STRING" id="6265.A0A0B2VUY5"/>
<evidence type="ECO:0000256" key="11">
    <source>
        <dbReference type="ARBA" id="ARBA00023180"/>
    </source>
</evidence>
<feature type="domain" description="Peptidase M12A" evidence="17">
    <location>
        <begin position="108"/>
        <end position="298"/>
    </location>
</feature>
<dbReference type="InterPro" id="IPR024079">
    <property type="entry name" value="MetalloPept_cat_dom_sf"/>
</dbReference>
<reference evidence="18 19" key="1">
    <citation type="submission" date="2014-11" db="EMBL/GenBank/DDBJ databases">
        <title>Genetic blueprint of the zoonotic pathogen Toxocara canis.</title>
        <authorList>
            <person name="Zhu X.-Q."/>
            <person name="Korhonen P.K."/>
            <person name="Cai H."/>
            <person name="Young N.D."/>
            <person name="Nejsum P."/>
            <person name="von Samson-Himmelstjerna G."/>
            <person name="Boag P.R."/>
            <person name="Tan P."/>
            <person name="Li Q."/>
            <person name="Min J."/>
            <person name="Yang Y."/>
            <person name="Wang X."/>
            <person name="Fang X."/>
            <person name="Hall R.S."/>
            <person name="Hofmann A."/>
            <person name="Sternberg P.W."/>
            <person name="Jex A.R."/>
            <person name="Gasser R.B."/>
        </authorList>
    </citation>
    <scope>NUCLEOTIDE SEQUENCE [LARGE SCALE GENOMIC DNA]</scope>
    <source>
        <strain evidence="18">PN_DK_2014</strain>
    </source>
</reference>
<gene>
    <name evidence="18" type="primary">nas-37</name>
    <name evidence="18" type="ORF">Tcan_13293</name>
</gene>
<evidence type="ECO:0000256" key="6">
    <source>
        <dbReference type="ARBA" id="ARBA00022729"/>
    </source>
</evidence>
<dbReference type="GO" id="GO:0005576">
    <property type="term" value="C:extracellular region"/>
    <property type="evidence" value="ECO:0007669"/>
    <property type="project" value="UniProtKB-SubCell"/>
</dbReference>
<name>A0A0B2VUY5_TOXCA</name>
<dbReference type="Proteomes" id="UP000031036">
    <property type="component" value="Unassembled WGS sequence"/>
</dbReference>
<feature type="binding site" evidence="14">
    <location>
        <position position="194"/>
    </location>
    <ligand>
        <name>Zn(2+)</name>
        <dbReference type="ChEBI" id="CHEBI:29105"/>
        <note>catalytic</note>
    </ligand>
</feature>
<evidence type="ECO:0000256" key="9">
    <source>
        <dbReference type="ARBA" id="ARBA00023049"/>
    </source>
</evidence>
<dbReference type="EMBL" id="JPKZ01000761">
    <property type="protein sequence ID" value="KHN85503.1"/>
    <property type="molecule type" value="Genomic_DNA"/>
</dbReference>
<evidence type="ECO:0000256" key="4">
    <source>
        <dbReference type="ARBA" id="ARBA00022670"/>
    </source>
</evidence>
<keyword evidence="4 14" id="KW-0645">Protease</keyword>
<dbReference type="GO" id="GO:0004222">
    <property type="term" value="F:metalloendopeptidase activity"/>
    <property type="evidence" value="ECO:0007669"/>
    <property type="project" value="UniProtKB-UniRule"/>
</dbReference>
<dbReference type="OrthoDB" id="431034at2759"/>
<feature type="active site" evidence="14">
    <location>
        <position position="195"/>
    </location>
</feature>
<evidence type="ECO:0000256" key="3">
    <source>
        <dbReference type="ARBA" id="ARBA00022536"/>
    </source>
</evidence>
<keyword evidence="5 14" id="KW-0479">Metal-binding</keyword>
<dbReference type="SUPFAM" id="SSF49854">
    <property type="entry name" value="Spermadhesin, CUB domain"/>
    <property type="match status" value="1"/>
</dbReference>
<comment type="caution">
    <text evidence="18">The sequence shown here is derived from an EMBL/GenBank/DDBJ whole genome shotgun (WGS) entry which is preliminary data.</text>
</comment>
<comment type="caution">
    <text evidence="13">Lacks conserved residue(s) required for the propagation of feature annotation.</text>
</comment>
<dbReference type="FunFam" id="3.40.390.10:FF:000028">
    <property type="entry name" value="Zinc metalloproteinase"/>
    <property type="match status" value="1"/>
</dbReference>
<keyword evidence="9 14" id="KW-0482">Metalloprotease</keyword>
<evidence type="ECO:0000256" key="2">
    <source>
        <dbReference type="ARBA" id="ARBA00022525"/>
    </source>
</evidence>
<dbReference type="InterPro" id="IPR017050">
    <property type="entry name" value="Metallopeptidase_nem"/>
</dbReference>
<keyword evidence="19" id="KW-1185">Reference proteome</keyword>
<dbReference type="SMART" id="SM00235">
    <property type="entry name" value="ZnMc"/>
    <property type="match status" value="1"/>
</dbReference>
<dbReference type="InterPro" id="IPR035914">
    <property type="entry name" value="Sperma_CUB_dom_sf"/>
</dbReference>
<dbReference type="MEROPS" id="M12.318"/>
<dbReference type="InterPro" id="IPR034035">
    <property type="entry name" value="Astacin-like_dom"/>
</dbReference>
<dbReference type="PROSITE" id="PS01180">
    <property type="entry name" value="CUB"/>
    <property type="match status" value="1"/>
</dbReference>
<dbReference type="CDD" id="cd04280">
    <property type="entry name" value="ZnMc_astacin_like"/>
    <property type="match status" value="1"/>
</dbReference>
<keyword evidence="3" id="KW-0245">EGF-like domain</keyword>
<feature type="binding site" evidence="14">
    <location>
        <position position="204"/>
    </location>
    <ligand>
        <name>Zn(2+)</name>
        <dbReference type="ChEBI" id="CHEBI:29105"/>
        <note>catalytic</note>
    </ligand>
</feature>
<evidence type="ECO:0000259" key="16">
    <source>
        <dbReference type="PROSITE" id="PS01180"/>
    </source>
</evidence>
<evidence type="ECO:0000259" key="17">
    <source>
        <dbReference type="PROSITE" id="PS51864"/>
    </source>
</evidence>
<evidence type="ECO:0000256" key="13">
    <source>
        <dbReference type="PROSITE-ProRule" id="PRU00059"/>
    </source>
</evidence>
<evidence type="ECO:0000313" key="19">
    <source>
        <dbReference type="Proteomes" id="UP000031036"/>
    </source>
</evidence>
<evidence type="ECO:0000313" key="18">
    <source>
        <dbReference type="EMBL" id="KHN85503.1"/>
    </source>
</evidence>
<dbReference type="PRINTS" id="PR00480">
    <property type="entry name" value="ASTACIN"/>
</dbReference>
<dbReference type="PANTHER" id="PTHR10127">
    <property type="entry name" value="DISCOIDIN, CUB, EGF, LAMININ , AND ZINC METALLOPROTEASE DOMAIN CONTAINING"/>
    <property type="match status" value="1"/>
</dbReference>
<evidence type="ECO:0000256" key="15">
    <source>
        <dbReference type="RuleBase" id="RU361183"/>
    </source>
</evidence>